<name>A7E515_SCLS1</name>
<dbReference type="HOGENOM" id="CLU_2456106_0_0_1"/>
<dbReference type="GeneID" id="5494218"/>
<dbReference type="EMBL" id="CH476621">
    <property type="protein sequence ID" value="EDN90987.1"/>
    <property type="molecule type" value="Genomic_DNA"/>
</dbReference>
<protein>
    <submittedName>
        <fullName evidence="1">Uncharacterized protein</fullName>
    </submittedName>
</protein>
<dbReference type="Proteomes" id="UP000001312">
    <property type="component" value="Unassembled WGS sequence"/>
</dbReference>
<dbReference type="AlphaFoldDB" id="A7E515"/>
<evidence type="ECO:0000313" key="2">
    <source>
        <dbReference type="Proteomes" id="UP000001312"/>
    </source>
</evidence>
<gene>
    <name evidence="1" type="ORF">SS1G_00387</name>
</gene>
<dbReference type="RefSeq" id="XP_001598301.1">
    <property type="nucleotide sequence ID" value="XM_001598251.1"/>
</dbReference>
<proteinExistence type="predicted"/>
<dbReference type="InParanoid" id="A7E515"/>
<sequence>MCHTWEEICFICKRATGKTEVRLCPLAREPEHEMERSETVCPVGGCPIEHDKTAKSTTHFPQRLFGLITFRYHDYLFSVQRHTPVLAPG</sequence>
<keyword evidence="2" id="KW-1185">Reference proteome</keyword>
<dbReference type="KEGG" id="ssl:SS1G_00387"/>
<accession>A7E515</accession>
<evidence type="ECO:0000313" key="1">
    <source>
        <dbReference type="EMBL" id="EDN90987.1"/>
    </source>
</evidence>
<reference evidence="2" key="1">
    <citation type="journal article" date="2011" name="PLoS Genet.">
        <title>Genomic analysis of the necrotrophic fungal pathogens Sclerotinia sclerotiorum and Botrytis cinerea.</title>
        <authorList>
            <person name="Amselem J."/>
            <person name="Cuomo C.A."/>
            <person name="van Kan J.A."/>
            <person name="Viaud M."/>
            <person name="Benito E.P."/>
            <person name="Couloux A."/>
            <person name="Coutinho P.M."/>
            <person name="de Vries R.P."/>
            <person name="Dyer P.S."/>
            <person name="Fillinger S."/>
            <person name="Fournier E."/>
            <person name="Gout L."/>
            <person name="Hahn M."/>
            <person name="Kohn L."/>
            <person name="Lapalu N."/>
            <person name="Plummer K.M."/>
            <person name="Pradier J.M."/>
            <person name="Quevillon E."/>
            <person name="Sharon A."/>
            <person name="Simon A."/>
            <person name="ten Have A."/>
            <person name="Tudzynski B."/>
            <person name="Tudzynski P."/>
            <person name="Wincker P."/>
            <person name="Andrew M."/>
            <person name="Anthouard V."/>
            <person name="Beever R.E."/>
            <person name="Beffa R."/>
            <person name="Benoit I."/>
            <person name="Bouzid O."/>
            <person name="Brault B."/>
            <person name="Chen Z."/>
            <person name="Choquer M."/>
            <person name="Collemare J."/>
            <person name="Cotton P."/>
            <person name="Danchin E.G."/>
            <person name="Da Silva C."/>
            <person name="Gautier A."/>
            <person name="Giraud C."/>
            <person name="Giraud T."/>
            <person name="Gonzalez C."/>
            <person name="Grossetete S."/>
            <person name="Guldener U."/>
            <person name="Henrissat B."/>
            <person name="Howlett B.J."/>
            <person name="Kodira C."/>
            <person name="Kretschmer M."/>
            <person name="Lappartient A."/>
            <person name="Leroch M."/>
            <person name="Levis C."/>
            <person name="Mauceli E."/>
            <person name="Neuveglise C."/>
            <person name="Oeser B."/>
            <person name="Pearson M."/>
            <person name="Poulain J."/>
            <person name="Poussereau N."/>
            <person name="Quesneville H."/>
            <person name="Rascle C."/>
            <person name="Schumacher J."/>
            <person name="Segurens B."/>
            <person name="Sexton A."/>
            <person name="Silva E."/>
            <person name="Sirven C."/>
            <person name="Soanes D.M."/>
            <person name="Talbot N.J."/>
            <person name="Templeton M."/>
            <person name="Yandava C."/>
            <person name="Yarden O."/>
            <person name="Zeng Q."/>
            <person name="Rollins J.A."/>
            <person name="Lebrun M.H."/>
            <person name="Dickman M."/>
        </authorList>
    </citation>
    <scope>NUCLEOTIDE SEQUENCE [LARGE SCALE GENOMIC DNA]</scope>
    <source>
        <strain evidence="2">ATCC 18683 / 1980 / Ss-1</strain>
    </source>
</reference>
<organism evidence="1 2">
    <name type="scientific">Sclerotinia sclerotiorum (strain ATCC 18683 / 1980 / Ss-1)</name>
    <name type="common">White mold</name>
    <name type="synonym">Whetzelinia sclerotiorum</name>
    <dbReference type="NCBI Taxonomy" id="665079"/>
    <lineage>
        <taxon>Eukaryota</taxon>
        <taxon>Fungi</taxon>
        <taxon>Dikarya</taxon>
        <taxon>Ascomycota</taxon>
        <taxon>Pezizomycotina</taxon>
        <taxon>Leotiomycetes</taxon>
        <taxon>Helotiales</taxon>
        <taxon>Sclerotiniaceae</taxon>
        <taxon>Sclerotinia</taxon>
    </lineage>
</organism>